<dbReference type="Proteomes" id="UP000600139">
    <property type="component" value="Unassembled WGS sequence"/>
</dbReference>
<evidence type="ECO:0000313" key="2">
    <source>
        <dbReference type="EMBL" id="MBK1814231.1"/>
    </source>
</evidence>
<reference evidence="2" key="1">
    <citation type="submission" date="2021-01" db="EMBL/GenBank/DDBJ databases">
        <title>Modified the classification status of verrucomicrobia.</title>
        <authorList>
            <person name="Feng X."/>
        </authorList>
    </citation>
    <scope>NUCLEOTIDE SEQUENCE</scope>
    <source>
        <strain evidence="2">JCM 18052</strain>
    </source>
</reference>
<dbReference type="EMBL" id="JAENIK010000002">
    <property type="protein sequence ID" value="MBK1814231.1"/>
    <property type="molecule type" value="Genomic_DNA"/>
</dbReference>
<organism evidence="2 3">
    <name type="scientific">Luteolibacter yonseiensis</name>
    <dbReference type="NCBI Taxonomy" id="1144680"/>
    <lineage>
        <taxon>Bacteria</taxon>
        <taxon>Pseudomonadati</taxon>
        <taxon>Verrucomicrobiota</taxon>
        <taxon>Verrucomicrobiia</taxon>
        <taxon>Verrucomicrobiales</taxon>
        <taxon>Verrucomicrobiaceae</taxon>
        <taxon>Luteolibacter</taxon>
    </lineage>
</organism>
<sequence>MRLALPLFIFASAIAADAATVSTTTTHHGSVSSTGVLGDQSTARMASYYNTRGFNPAYLVMDFNLTAASFGYDALDDISQATITLTHDGGASVAGRFDVYYVENSSPSITTGSTELVFAEYTVYGFNPASPPASLAGLTKVAASFYVLGTMDININLSAVESAMKAKINAGETIRFIFAESPQTDNTATSWYGLGNDPALAPRLAVTAVPEPASTALLSSLFLVFSFSRRRVTSV</sequence>
<dbReference type="AlphaFoldDB" id="A0A934R0S5"/>
<feature type="chain" id="PRO_5036928729" evidence="1">
    <location>
        <begin position="19"/>
        <end position="235"/>
    </location>
</feature>
<evidence type="ECO:0000313" key="3">
    <source>
        <dbReference type="Proteomes" id="UP000600139"/>
    </source>
</evidence>
<dbReference type="RefSeq" id="WP_200349197.1">
    <property type="nucleotide sequence ID" value="NZ_BAABHZ010000005.1"/>
</dbReference>
<dbReference type="NCBIfam" id="TIGR02595">
    <property type="entry name" value="PEP_CTERM"/>
    <property type="match status" value="1"/>
</dbReference>
<name>A0A934R0S5_9BACT</name>
<gene>
    <name evidence="2" type="ORF">JIN84_01235</name>
</gene>
<comment type="caution">
    <text evidence="2">The sequence shown here is derived from an EMBL/GenBank/DDBJ whole genome shotgun (WGS) entry which is preliminary data.</text>
</comment>
<protein>
    <submittedName>
        <fullName evidence="2">PEP-CTERM sorting domain-containing protein</fullName>
    </submittedName>
</protein>
<dbReference type="InterPro" id="IPR013424">
    <property type="entry name" value="Ice-binding_C"/>
</dbReference>
<keyword evidence="1" id="KW-0732">Signal</keyword>
<evidence type="ECO:0000256" key="1">
    <source>
        <dbReference type="SAM" id="SignalP"/>
    </source>
</evidence>
<keyword evidence="3" id="KW-1185">Reference proteome</keyword>
<accession>A0A934R0S5</accession>
<feature type="signal peptide" evidence="1">
    <location>
        <begin position="1"/>
        <end position="18"/>
    </location>
</feature>
<proteinExistence type="predicted"/>